<evidence type="ECO:0000256" key="1">
    <source>
        <dbReference type="ARBA" id="ARBA00023002"/>
    </source>
</evidence>
<dbReference type="InterPro" id="IPR006140">
    <property type="entry name" value="D-isomer_DH_NAD-bd"/>
</dbReference>
<comment type="caution">
    <text evidence="6">The sequence shown here is derived from an EMBL/GenBank/DDBJ whole genome shotgun (WGS) entry which is preliminary data.</text>
</comment>
<sequence>MADIVVMQYDVHGMPVDQYATALRDRLPEWDIAVAETPAAERGLITEATVLTGNDVSPELVDAADALELFAGTYAGYDHLPLSELADRDIALTTASGVHGPNVAENVVGSWLAFARGFFTARRHQREGVWQSFHTDDFAGSRVCVVGLGEIGQAIVDRLAGFDVETVGVRYSPEKGGPTDEVYGFDEIHEAVADTKYVGLACPLTDATRHLIDEEVLRTMHPDAVLTNVARGPVVDTDALVSALQRNHIGGAALDVTDPEPLPSDHPLWDFENVLITPHNAGHTPSYYERLADIVAENVRQAERTGEWDGLRNQIAL</sequence>
<accession>A0A0M9AHK0</accession>
<keyword evidence="7" id="KW-1185">Reference proteome</keyword>
<feature type="domain" description="D-isomer specific 2-hydroxyacid dehydrogenase NAD-binding" evidence="5">
    <location>
        <begin position="110"/>
        <end position="281"/>
    </location>
</feature>
<protein>
    <submittedName>
        <fullName evidence="6">2-hydroxyacid dehydrogenase</fullName>
    </submittedName>
</protein>
<dbReference type="PANTHER" id="PTHR43333">
    <property type="entry name" value="2-HACID_DH_C DOMAIN-CONTAINING PROTEIN"/>
    <property type="match status" value="1"/>
</dbReference>
<dbReference type="PATRIC" id="fig|1705562.3.peg.3083"/>
<dbReference type="SUPFAM" id="SSF51735">
    <property type="entry name" value="NAD(P)-binding Rossmann-fold domains"/>
    <property type="match status" value="1"/>
</dbReference>
<dbReference type="PANTHER" id="PTHR43333:SF1">
    <property type="entry name" value="D-ISOMER SPECIFIC 2-HYDROXYACID DEHYDROGENASE NAD-BINDING DOMAIN-CONTAINING PROTEIN"/>
    <property type="match status" value="1"/>
</dbReference>
<feature type="domain" description="D-isomer specific 2-hydroxyacid dehydrogenase catalytic" evidence="4">
    <location>
        <begin position="47"/>
        <end position="306"/>
    </location>
</feature>
<dbReference type="EMBL" id="LIUF01000004">
    <property type="protein sequence ID" value="KOX92197.1"/>
    <property type="molecule type" value="Genomic_DNA"/>
</dbReference>
<dbReference type="Pfam" id="PF00389">
    <property type="entry name" value="2-Hacid_dh"/>
    <property type="match status" value="1"/>
</dbReference>
<evidence type="ECO:0000259" key="4">
    <source>
        <dbReference type="Pfam" id="PF00389"/>
    </source>
</evidence>
<evidence type="ECO:0000313" key="7">
    <source>
        <dbReference type="Proteomes" id="UP000037729"/>
    </source>
</evidence>
<keyword evidence="2" id="KW-0520">NAD</keyword>
<dbReference type="Gene3D" id="3.40.50.720">
    <property type="entry name" value="NAD(P)-binding Rossmann-like Domain"/>
    <property type="match status" value="2"/>
</dbReference>
<proteinExistence type="inferred from homology"/>
<dbReference type="CDD" id="cd05300">
    <property type="entry name" value="2-Hacid_dh_1"/>
    <property type="match status" value="1"/>
</dbReference>
<dbReference type="AlphaFoldDB" id="A0A0M9AHK0"/>
<dbReference type="InterPro" id="IPR036291">
    <property type="entry name" value="NAD(P)-bd_dom_sf"/>
</dbReference>
<dbReference type="RefSeq" id="WP_053968409.1">
    <property type="nucleotide sequence ID" value="NZ_JAWJXX010000009.1"/>
</dbReference>
<keyword evidence="1 3" id="KW-0560">Oxidoreductase</keyword>
<evidence type="ECO:0000256" key="2">
    <source>
        <dbReference type="ARBA" id="ARBA00023027"/>
    </source>
</evidence>
<evidence type="ECO:0000259" key="5">
    <source>
        <dbReference type="Pfam" id="PF02826"/>
    </source>
</evidence>
<evidence type="ECO:0000313" key="6">
    <source>
        <dbReference type="EMBL" id="KOX92197.1"/>
    </source>
</evidence>
<dbReference type="Pfam" id="PF02826">
    <property type="entry name" value="2-Hacid_dh_C"/>
    <property type="match status" value="1"/>
</dbReference>
<dbReference type="STRING" id="1705562.AMS69_12520"/>
<dbReference type="SUPFAM" id="SSF52283">
    <property type="entry name" value="Formate/glycerate dehydrogenase catalytic domain-like"/>
    <property type="match status" value="1"/>
</dbReference>
<dbReference type="OrthoDB" id="168224at2157"/>
<reference evidence="6 7" key="1">
    <citation type="submission" date="2015-08" db="EMBL/GenBank/DDBJ databases">
        <title>Genomes of Isolates from Cabo Rojo, PR.</title>
        <authorList>
            <person name="Sanchez-Nieves R.L."/>
            <person name="Montalvo-Rodriguez R."/>
        </authorList>
    </citation>
    <scope>NUCLEOTIDE SEQUENCE [LARGE SCALE GENOMIC DNA]</scope>
    <source>
        <strain evidence="6 7">SL3</strain>
    </source>
</reference>
<dbReference type="InterPro" id="IPR006139">
    <property type="entry name" value="D-isomer_2_OHA_DH_cat_dom"/>
</dbReference>
<name>A0A0M9AHK0_9EURY</name>
<dbReference type="GO" id="GO:0016616">
    <property type="term" value="F:oxidoreductase activity, acting on the CH-OH group of donors, NAD or NADP as acceptor"/>
    <property type="evidence" value="ECO:0007669"/>
    <property type="project" value="InterPro"/>
</dbReference>
<gene>
    <name evidence="6" type="ORF">AMS69_12520</name>
</gene>
<dbReference type="GO" id="GO:0051287">
    <property type="term" value="F:NAD binding"/>
    <property type="evidence" value="ECO:0007669"/>
    <property type="project" value="InterPro"/>
</dbReference>
<evidence type="ECO:0000256" key="3">
    <source>
        <dbReference type="RuleBase" id="RU003719"/>
    </source>
</evidence>
<organism evidence="6 7">
    <name type="scientific">Haloarcula rubripromontorii</name>
    <dbReference type="NCBI Taxonomy" id="1705562"/>
    <lineage>
        <taxon>Archaea</taxon>
        <taxon>Methanobacteriati</taxon>
        <taxon>Methanobacteriota</taxon>
        <taxon>Stenosarchaea group</taxon>
        <taxon>Halobacteria</taxon>
        <taxon>Halobacteriales</taxon>
        <taxon>Haloarculaceae</taxon>
        <taxon>Haloarcula</taxon>
    </lineage>
</organism>
<dbReference type="Proteomes" id="UP000037729">
    <property type="component" value="Unassembled WGS sequence"/>
</dbReference>
<comment type="similarity">
    <text evidence="3">Belongs to the D-isomer specific 2-hydroxyacid dehydrogenase family.</text>
</comment>